<feature type="compositionally biased region" description="Basic and acidic residues" evidence="1">
    <location>
        <begin position="69"/>
        <end position="79"/>
    </location>
</feature>
<dbReference type="AlphaFoldDB" id="A0AAV7SIZ5"/>
<evidence type="ECO:0000313" key="3">
    <source>
        <dbReference type="Proteomes" id="UP001066276"/>
    </source>
</evidence>
<accession>A0AAV7SIZ5</accession>
<organism evidence="2 3">
    <name type="scientific">Pleurodeles waltl</name>
    <name type="common">Iberian ribbed newt</name>
    <dbReference type="NCBI Taxonomy" id="8319"/>
    <lineage>
        <taxon>Eukaryota</taxon>
        <taxon>Metazoa</taxon>
        <taxon>Chordata</taxon>
        <taxon>Craniata</taxon>
        <taxon>Vertebrata</taxon>
        <taxon>Euteleostomi</taxon>
        <taxon>Amphibia</taxon>
        <taxon>Batrachia</taxon>
        <taxon>Caudata</taxon>
        <taxon>Salamandroidea</taxon>
        <taxon>Salamandridae</taxon>
        <taxon>Pleurodelinae</taxon>
        <taxon>Pleurodeles</taxon>
    </lineage>
</organism>
<comment type="caution">
    <text evidence="2">The sequence shown here is derived from an EMBL/GenBank/DDBJ whole genome shotgun (WGS) entry which is preliminary data.</text>
</comment>
<dbReference type="Proteomes" id="UP001066276">
    <property type="component" value="Chromosome 4_2"/>
</dbReference>
<evidence type="ECO:0000256" key="1">
    <source>
        <dbReference type="SAM" id="MobiDB-lite"/>
    </source>
</evidence>
<dbReference type="EMBL" id="JANPWB010000008">
    <property type="protein sequence ID" value="KAJ1164010.1"/>
    <property type="molecule type" value="Genomic_DNA"/>
</dbReference>
<feature type="region of interest" description="Disordered" evidence="1">
    <location>
        <begin position="50"/>
        <end position="79"/>
    </location>
</feature>
<keyword evidence="3" id="KW-1185">Reference proteome</keyword>
<sequence length="79" mass="8531">MQGHPLMCRFTADALRLADIAAGLSALSAAPTQENRLRCSDLVPRRQCLGTEESSGGDENEAFFTEQKASTHELKPLLG</sequence>
<proteinExistence type="predicted"/>
<name>A0AAV7SIZ5_PLEWA</name>
<reference evidence="2" key="1">
    <citation type="journal article" date="2022" name="bioRxiv">
        <title>Sequencing and chromosome-scale assembly of the giantPleurodeles waltlgenome.</title>
        <authorList>
            <person name="Brown T."/>
            <person name="Elewa A."/>
            <person name="Iarovenko S."/>
            <person name="Subramanian E."/>
            <person name="Araus A.J."/>
            <person name="Petzold A."/>
            <person name="Susuki M."/>
            <person name="Suzuki K.-i.T."/>
            <person name="Hayashi T."/>
            <person name="Toyoda A."/>
            <person name="Oliveira C."/>
            <person name="Osipova E."/>
            <person name="Leigh N.D."/>
            <person name="Simon A."/>
            <person name="Yun M.H."/>
        </authorList>
    </citation>
    <scope>NUCLEOTIDE SEQUENCE</scope>
    <source>
        <strain evidence="2">20211129_DDA</strain>
        <tissue evidence="2">Liver</tissue>
    </source>
</reference>
<gene>
    <name evidence="2" type="ORF">NDU88_004457</name>
</gene>
<protein>
    <submittedName>
        <fullName evidence="2">Uncharacterized protein</fullName>
    </submittedName>
</protein>
<evidence type="ECO:0000313" key="2">
    <source>
        <dbReference type="EMBL" id="KAJ1164010.1"/>
    </source>
</evidence>